<dbReference type="EMBL" id="FSHM01000006">
    <property type="protein sequence ID" value="SIB51455.1"/>
    <property type="molecule type" value="Genomic_DNA"/>
</dbReference>
<organism evidence="2 3">
    <name type="scientific">Mycobacteroides abscessus subsp. abscessus</name>
    <dbReference type="NCBI Taxonomy" id="1185650"/>
    <lineage>
        <taxon>Bacteria</taxon>
        <taxon>Bacillati</taxon>
        <taxon>Actinomycetota</taxon>
        <taxon>Actinomycetes</taxon>
        <taxon>Mycobacteriales</taxon>
        <taxon>Mycobacteriaceae</taxon>
        <taxon>Mycobacteroides</taxon>
        <taxon>Mycobacteroides abscessus</taxon>
    </lineage>
</organism>
<dbReference type="AlphaFoldDB" id="A0AB38D2S7"/>
<keyword evidence="2" id="KW-0472">Membrane</keyword>
<feature type="region of interest" description="Disordered" evidence="1">
    <location>
        <begin position="199"/>
        <end position="340"/>
    </location>
</feature>
<proteinExistence type="predicted"/>
<evidence type="ECO:0000313" key="2">
    <source>
        <dbReference type="EMBL" id="SIB51455.1"/>
    </source>
</evidence>
<dbReference type="RefSeq" id="WP_074243400.1">
    <property type="nucleotide sequence ID" value="NZ_CAACXQ010000003.1"/>
</dbReference>
<accession>A0AB38D2S7</accession>
<reference evidence="2 3" key="1">
    <citation type="submission" date="2016-11" db="EMBL/GenBank/DDBJ databases">
        <authorList>
            <consortium name="Pathogen Informatics"/>
        </authorList>
    </citation>
    <scope>NUCLEOTIDE SEQUENCE [LARGE SCALE GENOMIC DNA]</scope>
    <source>
        <strain evidence="2 3">104</strain>
    </source>
</reference>
<feature type="compositionally biased region" description="Basic and acidic residues" evidence="1">
    <location>
        <begin position="230"/>
        <end position="247"/>
    </location>
</feature>
<feature type="compositionally biased region" description="Polar residues" evidence="1">
    <location>
        <begin position="19"/>
        <end position="39"/>
    </location>
</feature>
<feature type="region of interest" description="Disordered" evidence="1">
    <location>
        <begin position="471"/>
        <end position="540"/>
    </location>
</feature>
<comment type="caution">
    <text evidence="2">The sequence shown here is derived from an EMBL/GenBank/DDBJ whole genome shotgun (WGS) entry which is preliminary data.</text>
</comment>
<protein>
    <submittedName>
        <fullName evidence="2">Transmembrane protein</fullName>
    </submittedName>
</protein>
<feature type="region of interest" description="Disordered" evidence="1">
    <location>
        <begin position="360"/>
        <end position="393"/>
    </location>
</feature>
<feature type="region of interest" description="Disordered" evidence="1">
    <location>
        <begin position="1"/>
        <end position="57"/>
    </location>
</feature>
<feature type="compositionally biased region" description="Basic and acidic residues" evidence="1">
    <location>
        <begin position="293"/>
        <end position="304"/>
    </location>
</feature>
<gene>
    <name evidence="2" type="ORF">SAMEA2070301_03922</name>
</gene>
<feature type="compositionally biased region" description="Basic and acidic residues" evidence="1">
    <location>
        <begin position="199"/>
        <end position="213"/>
    </location>
</feature>
<dbReference type="Proteomes" id="UP000185210">
    <property type="component" value="Unassembled WGS sequence"/>
</dbReference>
<evidence type="ECO:0000313" key="3">
    <source>
        <dbReference type="Proteomes" id="UP000185210"/>
    </source>
</evidence>
<feature type="compositionally biased region" description="Basic and acidic residues" evidence="1">
    <location>
        <begin position="260"/>
        <end position="277"/>
    </location>
</feature>
<feature type="compositionally biased region" description="Low complexity" evidence="1">
    <location>
        <begin position="305"/>
        <end position="323"/>
    </location>
</feature>
<keyword evidence="2" id="KW-0812">Transmembrane</keyword>
<evidence type="ECO:0000256" key="1">
    <source>
        <dbReference type="SAM" id="MobiDB-lite"/>
    </source>
</evidence>
<name>A0AB38D2S7_9MYCO</name>
<feature type="compositionally biased region" description="Basic and acidic residues" evidence="1">
    <location>
        <begin position="499"/>
        <end position="514"/>
    </location>
</feature>
<sequence>MSPAAGPASLPTRSEIEAWSTSHLSDAATTWRTAATGSETAFDEHRRNISSPGGTTWAGTAKDAAVDRVTADIGVVGRQSSVLREAATLAENGSHDIKAALDKAVEAITAAENDDFSVAEDLSVTDTKRVDVFSMRARQTSLNEHAEDIRWAAEQLVQADKLVGDRMEEKAAELEGIRFDGEDDGRDSSSGRVYLVDHQVQDKPGDGKDEKPGPAEQATGQVGPFAVPKSVEDAAKKSGLKPDEKPPDPSGLGDLLGANDHTEDKPGEGKPGDEKHSGLPPALSQLPPAPDKATIDRQAAKVEAARQALAAAEAKQKAAAGQGYVQGAGSGPTPDEFKSLTQEVFDARRELTQQTTALRELSAASAANGGPTVPVPPLPADADKQAFPPPPSISDTLADANHQLSENTFGLIPDVAKTIDTFNNWDQASTEDKAQAILESAGMLPLPFGKPLAEGLEHGLDIVSDGARHLDDLPTHVDAPSTPHGHVDTPAGGHAPVDAPHHSPPDTPVEHHAPEPVNSPDPAPTHQLPEPDVFDPHQGIHYPSGDPYHPGGWPPSTPEATWTKGDTTPGWEHMNRGPDKPWMPYQEQITGIERTPDGRIPEYVLIDPDTGAPVRMDSGPIMRGDQEVFLDAKREYEPLFKYPDKDFTANIREGLVDEAQRQLNALPDGALLEWHVANPQSAAIMRDLLESRGLLDVRVVYTPPKP</sequence>